<protein>
    <submittedName>
        <fullName evidence="1">Uncharacterized protein</fullName>
    </submittedName>
</protein>
<dbReference type="AlphaFoldDB" id="A0A9D4R2K9"/>
<accession>A0A9D4R2K9</accession>
<evidence type="ECO:0000313" key="2">
    <source>
        <dbReference type="Proteomes" id="UP000828390"/>
    </source>
</evidence>
<dbReference type="Proteomes" id="UP000828390">
    <property type="component" value="Unassembled WGS sequence"/>
</dbReference>
<sequence length="89" mass="9806">MYNLYDANADFALIDTFNFRCSTSSGKVSDFVPTSGAAGFLTLFLVGFTDRADIAVSIVCSVRVCLYECDTKNCTAMSDNFYLIEIQIN</sequence>
<organism evidence="1 2">
    <name type="scientific">Dreissena polymorpha</name>
    <name type="common">Zebra mussel</name>
    <name type="synonym">Mytilus polymorpha</name>
    <dbReference type="NCBI Taxonomy" id="45954"/>
    <lineage>
        <taxon>Eukaryota</taxon>
        <taxon>Metazoa</taxon>
        <taxon>Spiralia</taxon>
        <taxon>Lophotrochozoa</taxon>
        <taxon>Mollusca</taxon>
        <taxon>Bivalvia</taxon>
        <taxon>Autobranchia</taxon>
        <taxon>Heteroconchia</taxon>
        <taxon>Euheterodonta</taxon>
        <taxon>Imparidentia</taxon>
        <taxon>Neoheterodontei</taxon>
        <taxon>Myida</taxon>
        <taxon>Dreissenoidea</taxon>
        <taxon>Dreissenidae</taxon>
        <taxon>Dreissena</taxon>
    </lineage>
</organism>
<comment type="caution">
    <text evidence="1">The sequence shown here is derived from an EMBL/GenBank/DDBJ whole genome shotgun (WGS) entry which is preliminary data.</text>
</comment>
<proteinExistence type="predicted"/>
<gene>
    <name evidence="1" type="ORF">DPMN_095284</name>
</gene>
<reference evidence="1" key="2">
    <citation type="submission" date="2020-11" db="EMBL/GenBank/DDBJ databases">
        <authorList>
            <person name="McCartney M.A."/>
            <person name="Auch B."/>
            <person name="Kono T."/>
            <person name="Mallez S."/>
            <person name="Becker A."/>
            <person name="Gohl D.M."/>
            <person name="Silverstein K.A.T."/>
            <person name="Koren S."/>
            <person name="Bechman K.B."/>
            <person name="Herman A."/>
            <person name="Abrahante J.E."/>
            <person name="Garbe J."/>
        </authorList>
    </citation>
    <scope>NUCLEOTIDE SEQUENCE</scope>
    <source>
        <strain evidence="1">Duluth1</strain>
        <tissue evidence="1">Whole animal</tissue>
    </source>
</reference>
<name>A0A9D4R2K9_DREPO</name>
<dbReference type="EMBL" id="JAIWYP010000003">
    <property type="protein sequence ID" value="KAH3852766.1"/>
    <property type="molecule type" value="Genomic_DNA"/>
</dbReference>
<reference evidence="1" key="1">
    <citation type="journal article" date="2019" name="bioRxiv">
        <title>The Genome of the Zebra Mussel, Dreissena polymorpha: A Resource for Invasive Species Research.</title>
        <authorList>
            <person name="McCartney M.A."/>
            <person name="Auch B."/>
            <person name="Kono T."/>
            <person name="Mallez S."/>
            <person name="Zhang Y."/>
            <person name="Obille A."/>
            <person name="Becker A."/>
            <person name="Abrahante J.E."/>
            <person name="Garbe J."/>
            <person name="Badalamenti J.P."/>
            <person name="Herman A."/>
            <person name="Mangelson H."/>
            <person name="Liachko I."/>
            <person name="Sullivan S."/>
            <person name="Sone E.D."/>
            <person name="Koren S."/>
            <person name="Silverstein K.A.T."/>
            <person name="Beckman K.B."/>
            <person name="Gohl D.M."/>
        </authorList>
    </citation>
    <scope>NUCLEOTIDE SEQUENCE</scope>
    <source>
        <strain evidence="1">Duluth1</strain>
        <tissue evidence="1">Whole animal</tissue>
    </source>
</reference>
<evidence type="ECO:0000313" key="1">
    <source>
        <dbReference type="EMBL" id="KAH3852766.1"/>
    </source>
</evidence>
<keyword evidence="2" id="KW-1185">Reference proteome</keyword>